<accession>A0A239CR81</accession>
<gene>
    <name evidence="1" type="ORF">SAMN05446037_1006116</name>
</gene>
<name>A0A239CR81_9FIRM</name>
<dbReference type="EMBL" id="FZOJ01000006">
    <property type="protein sequence ID" value="SNS22766.1"/>
    <property type="molecule type" value="Genomic_DNA"/>
</dbReference>
<dbReference type="AlphaFoldDB" id="A0A239CR81"/>
<dbReference type="Proteomes" id="UP000198304">
    <property type="component" value="Unassembled WGS sequence"/>
</dbReference>
<organism evidence="1 2">
    <name type="scientific">Anaerovirgula multivorans</name>
    <dbReference type="NCBI Taxonomy" id="312168"/>
    <lineage>
        <taxon>Bacteria</taxon>
        <taxon>Bacillati</taxon>
        <taxon>Bacillota</taxon>
        <taxon>Clostridia</taxon>
        <taxon>Peptostreptococcales</taxon>
        <taxon>Natronincolaceae</taxon>
        <taxon>Anaerovirgula</taxon>
    </lineage>
</organism>
<protein>
    <submittedName>
        <fullName evidence="1">Uncharacterized protein</fullName>
    </submittedName>
</protein>
<reference evidence="1 2" key="1">
    <citation type="submission" date="2017-06" db="EMBL/GenBank/DDBJ databases">
        <authorList>
            <person name="Kim H.J."/>
            <person name="Triplett B.A."/>
        </authorList>
    </citation>
    <scope>NUCLEOTIDE SEQUENCE [LARGE SCALE GENOMIC DNA]</scope>
    <source>
        <strain evidence="1 2">SCA</strain>
    </source>
</reference>
<sequence length="70" mass="8046">MPSFLAEVASVVVLYALEIDHKQRLIPIQAPTETLCKTHLENRMGHFPYTLLNTQVFGSWDEYNYMFGGI</sequence>
<keyword evidence="2" id="KW-1185">Reference proteome</keyword>
<evidence type="ECO:0000313" key="1">
    <source>
        <dbReference type="EMBL" id="SNS22766.1"/>
    </source>
</evidence>
<evidence type="ECO:0000313" key="2">
    <source>
        <dbReference type="Proteomes" id="UP000198304"/>
    </source>
</evidence>
<proteinExistence type="predicted"/>